<sequence length="237" mass="25065">MTLFRAVQEALTNGHQRDGPRDPGRRRAGGDVSVRLVIVDDHPVVRDGLRGMVAEQAELEVVREAGDGEAGLAVAVRERPDVVLTDLRMPGLAGAEFIGRLARRVPSARVLVLTTYDGDVLPALAAGAIGYPLKDSPREAVFRAVRAAAAGESVLSPAVAGRVLVRTAREPVPAELSERERTVLSLVARGHTNREAAATLLISETTAKTHLAHIYAKLGVSDRAAAVAAGYDRGLLP</sequence>
<dbReference type="Proteomes" id="UP000568380">
    <property type="component" value="Unassembled WGS sequence"/>
</dbReference>
<dbReference type="Gene3D" id="3.40.50.2300">
    <property type="match status" value="1"/>
</dbReference>
<dbReference type="GO" id="GO:0006355">
    <property type="term" value="P:regulation of DNA-templated transcription"/>
    <property type="evidence" value="ECO:0007669"/>
    <property type="project" value="InterPro"/>
</dbReference>
<gene>
    <name evidence="8" type="ORF">HNR40_004832</name>
</gene>
<evidence type="ECO:0000313" key="8">
    <source>
        <dbReference type="EMBL" id="MBB5079346.1"/>
    </source>
</evidence>
<keyword evidence="1 5" id="KW-0597">Phosphoprotein</keyword>
<dbReference type="CDD" id="cd17535">
    <property type="entry name" value="REC_NarL-like"/>
    <property type="match status" value="1"/>
</dbReference>
<protein>
    <submittedName>
        <fullName evidence="8">DNA-binding NarL/FixJ family response regulator</fullName>
    </submittedName>
</protein>
<dbReference type="PROSITE" id="PS50043">
    <property type="entry name" value="HTH_LUXR_2"/>
    <property type="match status" value="1"/>
</dbReference>
<dbReference type="PANTHER" id="PTHR43214:SF24">
    <property type="entry name" value="TRANSCRIPTIONAL REGULATORY PROTEIN NARL-RELATED"/>
    <property type="match status" value="1"/>
</dbReference>
<feature type="domain" description="Response regulatory" evidence="7">
    <location>
        <begin position="35"/>
        <end position="149"/>
    </location>
</feature>
<proteinExistence type="predicted"/>
<dbReference type="CDD" id="cd06170">
    <property type="entry name" value="LuxR_C_like"/>
    <property type="match status" value="1"/>
</dbReference>
<dbReference type="InterPro" id="IPR011006">
    <property type="entry name" value="CheY-like_superfamily"/>
</dbReference>
<keyword evidence="3 8" id="KW-0238">DNA-binding</keyword>
<reference evidence="8 9" key="1">
    <citation type="submission" date="2020-08" db="EMBL/GenBank/DDBJ databases">
        <title>Genomic Encyclopedia of Type Strains, Phase IV (KMG-IV): sequencing the most valuable type-strain genomes for metagenomic binning, comparative biology and taxonomic classification.</title>
        <authorList>
            <person name="Goeker M."/>
        </authorList>
    </citation>
    <scope>NUCLEOTIDE SEQUENCE [LARGE SCALE GENOMIC DNA]</scope>
    <source>
        <strain evidence="8 9">DSM 45385</strain>
    </source>
</reference>
<keyword evidence="4" id="KW-0804">Transcription</keyword>
<dbReference type="InterPro" id="IPR001789">
    <property type="entry name" value="Sig_transdc_resp-reg_receiver"/>
</dbReference>
<dbReference type="PANTHER" id="PTHR43214">
    <property type="entry name" value="TWO-COMPONENT RESPONSE REGULATOR"/>
    <property type="match status" value="1"/>
</dbReference>
<evidence type="ECO:0000256" key="3">
    <source>
        <dbReference type="ARBA" id="ARBA00023125"/>
    </source>
</evidence>
<dbReference type="GO" id="GO:0003677">
    <property type="term" value="F:DNA binding"/>
    <property type="evidence" value="ECO:0007669"/>
    <property type="project" value="UniProtKB-KW"/>
</dbReference>
<dbReference type="EMBL" id="JACHIN010000006">
    <property type="protein sequence ID" value="MBB5079346.1"/>
    <property type="molecule type" value="Genomic_DNA"/>
</dbReference>
<dbReference type="PRINTS" id="PR00038">
    <property type="entry name" value="HTHLUXR"/>
</dbReference>
<dbReference type="GO" id="GO:0000160">
    <property type="term" value="P:phosphorelay signal transduction system"/>
    <property type="evidence" value="ECO:0007669"/>
    <property type="project" value="InterPro"/>
</dbReference>
<dbReference type="SUPFAM" id="SSF52172">
    <property type="entry name" value="CheY-like"/>
    <property type="match status" value="1"/>
</dbReference>
<keyword evidence="9" id="KW-1185">Reference proteome</keyword>
<evidence type="ECO:0000259" key="6">
    <source>
        <dbReference type="PROSITE" id="PS50043"/>
    </source>
</evidence>
<dbReference type="PROSITE" id="PS50110">
    <property type="entry name" value="RESPONSE_REGULATORY"/>
    <property type="match status" value="1"/>
</dbReference>
<evidence type="ECO:0000256" key="4">
    <source>
        <dbReference type="ARBA" id="ARBA00023163"/>
    </source>
</evidence>
<dbReference type="AlphaFoldDB" id="A0A7W8EHD6"/>
<comment type="caution">
    <text evidence="8">The sequence shown here is derived from an EMBL/GenBank/DDBJ whole genome shotgun (WGS) entry which is preliminary data.</text>
</comment>
<evidence type="ECO:0000313" key="9">
    <source>
        <dbReference type="Proteomes" id="UP000568380"/>
    </source>
</evidence>
<evidence type="ECO:0000256" key="5">
    <source>
        <dbReference type="PROSITE-ProRule" id="PRU00169"/>
    </source>
</evidence>
<accession>A0A7W8EHD6</accession>
<dbReference type="Pfam" id="PF00072">
    <property type="entry name" value="Response_reg"/>
    <property type="match status" value="1"/>
</dbReference>
<name>A0A7W8EHD6_9ACTN</name>
<dbReference type="SMART" id="SM00421">
    <property type="entry name" value="HTH_LUXR"/>
    <property type="match status" value="1"/>
</dbReference>
<keyword evidence="2" id="KW-0805">Transcription regulation</keyword>
<evidence type="ECO:0000256" key="1">
    <source>
        <dbReference type="ARBA" id="ARBA00022553"/>
    </source>
</evidence>
<dbReference type="InterPro" id="IPR039420">
    <property type="entry name" value="WalR-like"/>
</dbReference>
<dbReference type="InterPro" id="IPR058245">
    <property type="entry name" value="NreC/VraR/RcsB-like_REC"/>
</dbReference>
<dbReference type="InterPro" id="IPR016032">
    <property type="entry name" value="Sig_transdc_resp-reg_C-effctor"/>
</dbReference>
<dbReference type="Pfam" id="PF00196">
    <property type="entry name" value="GerE"/>
    <property type="match status" value="1"/>
</dbReference>
<feature type="domain" description="HTH luxR-type" evidence="6">
    <location>
        <begin position="169"/>
        <end position="234"/>
    </location>
</feature>
<dbReference type="SUPFAM" id="SSF46894">
    <property type="entry name" value="C-terminal effector domain of the bipartite response regulators"/>
    <property type="match status" value="1"/>
</dbReference>
<dbReference type="SMART" id="SM00448">
    <property type="entry name" value="REC"/>
    <property type="match status" value="1"/>
</dbReference>
<feature type="modified residue" description="4-aspartylphosphate" evidence="5">
    <location>
        <position position="86"/>
    </location>
</feature>
<dbReference type="InterPro" id="IPR000792">
    <property type="entry name" value="Tscrpt_reg_LuxR_C"/>
</dbReference>
<organism evidence="8 9">
    <name type="scientific">Nonomuraea endophytica</name>
    <dbReference type="NCBI Taxonomy" id="714136"/>
    <lineage>
        <taxon>Bacteria</taxon>
        <taxon>Bacillati</taxon>
        <taxon>Actinomycetota</taxon>
        <taxon>Actinomycetes</taxon>
        <taxon>Streptosporangiales</taxon>
        <taxon>Streptosporangiaceae</taxon>
        <taxon>Nonomuraea</taxon>
    </lineage>
</organism>
<evidence type="ECO:0000259" key="7">
    <source>
        <dbReference type="PROSITE" id="PS50110"/>
    </source>
</evidence>
<evidence type="ECO:0000256" key="2">
    <source>
        <dbReference type="ARBA" id="ARBA00023015"/>
    </source>
</evidence>